<dbReference type="Pfam" id="PF13895">
    <property type="entry name" value="Ig_2"/>
    <property type="match status" value="1"/>
</dbReference>
<feature type="domain" description="C-type lectin" evidence="3">
    <location>
        <begin position="58"/>
        <end position="171"/>
    </location>
</feature>
<dbReference type="AlphaFoldDB" id="A0ABD1IVC6"/>
<evidence type="ECO:0000256" key="2">
    <source>
        <dbReference type="SAM" id="MobiDB-lite"/>
    </source>
</evidence>
<gene>
    <name evidence="5" type="ORF">ACEWY4_024667</name>
</gene>
<keyword evidence="1" id="KW-1015">Disulfide bond</keyword>
<sequence>MNIQAKSRELFMTRVRGSYSYEEWPLEGSLDTNPNLSTPVKLCCVSVTHNTCVITGTNSTHPYVLVSPGKNWTDAQRYCREKHTDLASVRNQTENKQIASVRGSGNGHVWIGLFRDAWEWSDGSSSSFRHWSSGEPNFSSGTPANDFCTLISPNGLWYDSGCHAARSFICYEALPTVGVVSPRSPFYSGDAVTLRCDIPKYTDWHQYVWLKDNSTVPGKTTQTITITLPQDAGQYQCSGQREGRSNTSSPSGPVTIKNNGESTFIIEY</sequence>
<dbReference type="InterPro" id="IPR016186">
    <property type="entry name" value="C-type_lectin-like/link_sf"/>
</dbReference>
<dbReference type="SUPFAM" id="SSF48726">
    <property type="entry name" value="Immunoglobulin"/>
    <property type="match status" value="1"/>
</dbReference>
<proteinExistence type="predicted"/>
<dbReference type="InterPro" id="IPR036179">
    <property type="entry name" value="Ig-like_dom_sf"/>
</dbReference>
<keyword evidence="6" id="KW-1185">Reference proteome</keyword>
<dbReference type="InterPro" id="IPR018378">
    <property type="entry name" value="C-type_lectin_CS"/>
</dbReference>
<dbReference type="InterPro" id="IPR001304">
    <property type="entry name" value="C-type_lectin-like"/>
</dbReference>
<organism evidence="5 6">
    <name type="scientific">Coilia grayii</name>
    <name type="common">Gray's grenadier anchovy</name>
    <dbReference type="NCBI Taxonomy" id="363190"/>
    <lineage>
        <taxon>Eukaryota</taxon>
        <taxon>Metazoa</taxon>
        <taxon>Chordata</taxon>
        <taxon>Craniata</taxon>
        <taxon>Vertebrata</taxon>
        <taxon>Euteleostomi</taxon>
        <taxon>Actinopterygii</taxon>
        <taxon>Neopterygii</taxon>
        <taxon>Teleostei</taxon>
        <taxon>Clupei</taxon>
        <taxon>Clupeiformes</taxon>
        <taxon>Clupeoidei</taxon>
        <taxon>Engraulidae</taxon>
        <taxon>Coilinae</taxon>
        <taxon>Coilia</taxon>
    </lineage>
</organism>
<dbReference type="Proteomes" id="UP001591681">
    <property type="component" value="Unassembled WGS sequence"/>
</dbReference>
<feature type="region of interest" description="Disordered" evidence="2">
    <location>
        <begin position="235"/>
        <end position="256"/>
    </location>
</feature>
<evidence type="ECO:0000259" key="4">
    <source>
        <dbReference type="PROSITE" id="PS50835"/>
    </source>
</evidence>
<evidence type="ECO:0000313" key="5">
    <source>
        <dbReference type="EMBL" id="KAL2078923.1"/>
    </source>
</evidence>
<name>A0ABD1IVC6_9TELE</name>
<feature type="domain" description="Ig-like" evidence="4">
    <location>
        <begin position="175"/>
        <end position="255"/>
    </location>
</feature>
<evidence type="ECO:0000259" key="3">
    <source>
        <dbReference type="PROSITE" id="PS50041"/>
    </source>
</evidence>
<dbReference type="Gene3D" id="2.60.40.10">
    <property type="entry name" value="Immunoglobulins"/>
    <property type="match status" value="1"/>
</dbReference>
<dbReference type="PANTHER" id="PTHR45784:SF3">
    <property type="entry name" value="C-TYPE LECTIN DOMAIN FAMILY 4 MEMBER K-LIKE-RELATED"/>
    <property type="match status" value="1"/>
</dbReference>
<protein>
    <submittedName>
        <fullName evidence="5">Uncharacterized protein</fullName>
    </submittedName>
</protein>
<accession>A0ABD1IVC6</accession>
<dbReference type="SUPFAM" id="SSF56436">
    <property type="entry name" value="C-type lectin-like"/>
    <property type="match status" value="1"/>
</dbReference>
<dbReference type="PROSITE" id="PS50835">
    <property type="entry name" value="IG_LIKE"/>
    <property type="match status" value="1"/>
</dbReference>
<dbReference type="EMBL" id="JBHFQA010000022">
    <property type="protein sequence ID" value="KAL2078923.1"/>
    <property type="molecule type" value="Genomic_DNA"/>
</dbReference>
<dbReference type="InterPro" id="IPR013783">
    <property type="entry name" value="Ig-like_fold"/>
</dbReference>
<dbReference type="PROSITE" id="PS00615">
    <property type="entry name" value="C_TYPE_LECTIN_1"/>
    <property type="match status" value="1"/>
</dbReference>
<dbReference type="Gene3D" id="3.10.100.10">
    <property type="entry name" value="Mannose-Binding Protein A, subunit A"/>
    <property type="match status" value="1"/>
</dbReference>
<dbReference type="InterPro" id="IPR007110">
    <property type="entry name" value="Ig-like_dom"/>
</dbReference>
<evidence type="ECO:0000313" key="6">
    <source>
        <dbReference type="Proteomes" id="UP001591681"/>
    </source>
</evidence>
<evidence type="ECO:0000256" key="1">
    <source>
        <dbReference type="ARBA" id="ARBA00023157"/>
    </source>
</evidence>
<reference evidence="5 6" key="1">
    <citation type="submission" date="2024-09" db="EMBL/GenBank/DDBJ databases">
        <title>A chromosome-level genome assembly of Gray's grenadier anchovy, Coilia grayii.</title>
        <authorList>
            <person name="Fu Z."/>
        </authorList>
    </citation>
    <scope>NUCLEOTIDE SEQUENCE [LARGE SCALE GENOMIC DNA]</scope>
    <source>
        <strain evidence="5">G4</strain>
        <tissue evidence="5">Muscle</tissue>
    </source>
</reference>
<dbReference type="InterPro" id="IPR016187">
    <property type="entry name" value="CTDL_fold"/>
</dbReference>
<comment type="caution">
    <text evidence="5">The sequence shown here is derived from an EMBL/GenBank/DDBJ whole genome shotgun (WGS) entry which is preliminary data.</text>
</comment>
<dbReference type="PANTHER" id="PTHR45784">
    <property type="entry name" value="C-TYPE LECTIN DOMAIN FAMILY 20 MEMBER A-RELATED"/>
    <property type="match status" value="1"/>
</dbReference>
<dbReference type="PROSITE" id="PS50041">
    <property type="entry name" value="C_TYPE_LECTIN_2"/>
    <property type="match status" value="1"/>
</dbReference>
<dbReference type="Pfam" id="PF00059">
    <property type="entry name" value="Lectin_C"/>
    <property type="match status" value="1"/>
</dbReference>
<dbReference type="SMART" id="SM00034">
    <property type="entry name" value="CLECT"/>
    <property type="match status" value="1"/>
</dbReference>